<dbReference type="PANTHER" id="PTHR43033:SF1">
    <property type="entry name" value="TRNA(ILE)-LYSIDINE SYNTHASE-RELATED"/>
    <property type="match status" value="1"/>
</dbReference>
<dbReference type="Pfam" id="PF11734">
    <property type="entry name" value="TilS_C"/>
    <property type="match status" value="1"/>
</dbReference>
<name>A0ABD6JC02_9LACO</name>
<evidence type="ECO:0000256" key="5">
    <source>
        <dbReference type="ARBA" id="ARBA00022741"/>
    </source>
</evidence>
<dbReference type="Gene3D" id="3.40.50.620">
    <property type="entry name" value="HUPs"/>
    <property type="match status" value="1"/>
</dbReference>
<dbReference type="InterPro" id="IPR012796">
    <property type="entry name" value="Lysidine-tRNA-synth_C"/>
</dbReference>
<dbReference type="EMBL" id="VSTR01000004">
    <property type="protein sequence ID" value="MYY73004.1"/>
    <property type="molecule type" value="Genomic_DNA"/>
</dbReference>
<evidence type="ECO:0000256" key="6">
    <source>
        <dbReference type="ARBA" id="ARBA00022840"/>
    </source>
</evidence>
<proteinExistence type="inferred from homology"/>
<comment type="caution">
    <text evidence="8">Lacks conserved residue(s) required for the propagation of feature annotation.</text>
</comment>
<feature type="domain" description="Lysidine-tRNA(Ile) synthetase C-terminal" evidence="9">
    <location>
        <begin position="376"/>
        <end position="449"/>
    </location>
</feature>
<dbReference type="AlphaFoldDB" id="A0ABD6JC02"/>
<comment type="function">
    <text evidence="8">Ligates lysine onto the cytidine present at position 34 of the AUA codon-specific tRNA(Ile) that contains the anticodon CAU, in an ATP-dependent manner. Cytidine is converted to lysidine, thus changing the amino acid specificity of the tRNA from methionine to isoleucine.</text>
</comment>
<evidence type="ECO:0000256" key="4">
    <source>
        <dbReference type="ARBA" id="ARBA00022694"/>
    </source>
</evidence>
<dbReference type="GO" id="GO:0005524">
    <property type="term" value="F:ATP binding"/>
    <property type="evidence" value="ECO:0007669"/>
    <property type="project" value="UniProtKB-KW"/>
</dbReference>
<comment type="caution">
    <text evidence="11">The sequence shown here is derived from an EMBL/GenBank/DDBJ whole genome shotgun (WGS) entry which is preliminary data.</text>
</comment>
<dbReference type="Proteomes" id="UP000470980">
    <property type="component" value="Unassembled WGS sequence"/>
</dbReference>
<accession>A0ABD6JC02</accession>
<dbReference type="InterPro" id="IPR011063">
    <property type="entry name" value="TilS/TtcA_N"/>
</dbReference>
<dbReference type="InterPro" id="IPR012795">
    <property type="entry name" value="tRNA_Ile_lys_synt_N"/>
</dbReference>
<evidence type="ECO:0000256" key="2">
    <source>
        <dbReference type="ARBA" id="ARBA00022490"/>
    </source>
</evidence>
<dbReference type="Proteomes" id="UP000471300">
    <property type="component" value="Unassembled WGS sequence"/>
</dbReference>
<gene>
    <name evidence="8 11" type="primary">tilS</name>
    <name evidence="11" type="ORF">FYL06_08865</name>
    <name evidence="10" type="ORF">FYL10_04805</name>
</gene>
<evidence type="ECO:0000256" key="7">
    <source>
        <dbReference type="ARBA" id="ARBA00048539"/>
    </source>
</evidence>
<dbReference type="PANTHER" id="PTHR43033">
    <property type="entry name" value="TRNA(ILE)-LYSIDINE SYNTHASE-RELATED"/>
    <property type="match status" value="1"/>
</dbReference>
<dbReference type="GO" id="GO:0006400">
    <property type="term" value="P:tRNA modification"/>
    <property type="evidence" value="ECO:0007669"/>
    <property type="project" value="UniProtKB-UniRule"/>
</dbReference>
<organism evidence="11 13">
    <name type="scientific">Ligilactobacillus salivarius</name>
    <dbReference type="NCBI Taxonomy" id="1624"/>
    <lineage>
        <taxon>Bacteria</taxon>
        <taxon>Bacillati</taxon>
        <taxon>Bacillota</taxon>
        <taxon>Bacilli</taxon>
        <taxon>Lactobacillales</taxon>
        <taxon>Lactobacillaceae</taxon>
        <taxon>Ligilactobacillus</taxon>
    </lineage>
</organism>
<dbReference type="NCBIfam" id="TIGR02432">
    <property type="entry name" value="lysidine_TilS_N"/>
    <property type="match status" value="1"/>
</dbReference>
<evidence type="ECO:0000313" key="11">
    <source>
        <dbReference type="EMBL" id="MYZ67051.1"/>
    </source>
</evidence>
<evidence type="ECO:0000256" key="1">
    <source>
        <dbReference type="ARBA" id="ARBA00004496"/>
    </source>
</evidence>
<dbReference type="SUPFAM" id="SSF52402">
    <property type="entry name" value="Adenine nucleotide alpha hydrolases-like"/>
    <property type="match status" value="1"/>
</dbReference>
<dbReference type="GO" id="GO:0032267">
    <property type="term" value="F:tRNA(Ile)-lysidine synthase activity"/>
    <property type="evidence" value="ECO:0007669"/>
    <property type="project" value="UniProtKB-EC"/>
</dbReference>
<evidence type="ECO:0000259" key="9">
    <source>
        <dbReference type="SMART" id="SM00977"/>
    </source>
</evidence>
<keyword evidence="4 8" id="KW-0819">tRNA processing</keyword>
<dbReference type="SMART" id="SM00977">
    <property type="entry name" value="TilS_C"/>
    <property type="match status" value="1"/>
</dbReference>
<dbReference type="EC" id="6.3.4.19" evidence="8"/>
<keyword evidence="5" id="KW-0547">Nucleotide-binding</keyword>
<evidence type="ECO:0000256" key="3">
    <source>
        <dbReference type="ARBA" id="ARBA00022598"/>
    </source>
</evidence>
<dbReference type="Pfam" id="PF01171">
    <property type="entry name" value="ATP_bind_3"/>
    <property type="match status" value="1"/>
</dbReference>
<dbReference type="HAMAP" id="MF_01161">
    <property type="entry name" value="tRNA_Ile_lys_synt"/>
    <property type="match status" value="1"/>
</dbReference>
<evidence type="ECO:0000313" key="13">
    <source>
        <dbReference type="Proteomes" id="UP000471300"/>
    </source>
</evidence>
<dbReference type="InterPro" id="IPR014729">
    <property type="entry name" value="Rossmann-like_a/b/a_fold"/>
</dbReference>
<dbReference type="SUPFAM" id="SSF56037">
    <property type="entry name" value="PheT/TilS domain"/>
    <property type="match status" value="1"/>
</dbReference>
<dbReference type="EMBL" id="VSTU01000020">
    <property type="protein sequence ID" value="MYZ67051.1"/>
    <property type="molecule type" value="Genomic_DNA"/>
</dbReference>
<keyword evidence="6" id="KW-0067">ATP-binding</keyword>
<comment type="similarity">
    <text evidence="8">Belongs to the tRNA(Ile)-lysidine synthase family.</text>
</comment>
<evidence type="ECO:0000313" key="12">
    <source>
        <dbReference type="Proteomes" id="UP000470980"/>
    </source>
</evidence>
<dbReference type="NCBIfam" id="TIGR02433">
    <property type="entry name" value="lysidine_TilS_C"/>
    <property type="match status" value="1"/>
</dbReference>
<dbReference type="CDD" id="cd01992">
    <property type="entry name" value="TilS_N"/>
    <property type="match status" value="1"/>
</dbReference>
<sequence>MKLNVKKFENQLLQRLRDLKISNKKVLLAVSTGVDSMVLLSGMLKLSKVLDVEINVAYIDHQLREQSKEETKFIKEFCFARNIPLYVYRWEKEEHPVQSIEAAAREVRYNFFEKVLKENNIEYLVTAHHGDDQAETFLMKLIRGGNIQQLQAIQSVRIFREDYQIVRPMLIFNKKEIYDYAKQLGIKYYEDETNKSDDYQRNRLRHHIIPVLKAENPEFLKHVLGYTQQLTNNLQAIQEVADVKLNKISKEETLDYDKFVKESPLWQRILLERYLEVKGLEIKETQVQQILAMLNDEKKPQAKIDLNEKFEFYHEYLEMGIRIKNSISFNLEENFELKLNQWHSLEEGKKIGLFKINEIELMPGDEILAVEDNVNWVIRHRQPGDSLKMSFGNQKIKKVFIDKKIPSEQRNKSWLITKNKNEVYWILETKKTDLSLAPQNAKIHYILVFRKKQERG</sequence>
<evidence type="ECO:0000313" key="10">
    <source>
        <dbReference type="EMBL" id="MYY73004.1"/>
    </source>
</evidence>
<keyword evidence="3 8" id="KW-0436">Ligase</keyword>
<dbReference type="InterPro" id="IPR012094">
    <property type="entry name" value="tRNA_Ile_lys_synt"/>
</dbReference>
<dbReference type="RefSeq" id="WP_014568657.1">
    <property type="nucleotide sequence ID" value="NZ_CP090411.1"/>
</dbReference>
<reference evidence="12 13" key="1">
    <citation type="journal article" date="2020" name="Food Funct.">
        <title>Screening of Lactobacillus salivarius strains from the feces of Chinese populations and the evaluation of their effects against intestinal inflammation in mice.</title>
        <authorList>
            <person name="Zhai Q."/>
            <person name="Shen X."/>
            <person name="Cen S."/>
            <person name="Zhang C."/>
            <person name="Tian F."/>
            <person name="Zhao J."/>
            <person name="Zhang H."/>
            <person name="Xue Y."/>
            <person name="Chen W."/>
        </authorList>
    </citation>
    <scope>NUCLEOTIDE SEQUENCE [LARGE SCALE GENOMIC DNA]</scope>
    <source>
        <strain evidence="11 13">FZJTZ28M4.scaf</strain>
        <strain evidence="10 12">FZJTZ9M6.scaf</strain>
    </source>
</reference>
<dbReference type="GO" id="GO:0005737">
    <property type="term" value="C:cytoplasm"/>
    <property type="evidence" value="ECO:0007669"/>
    <property type="project" value="UniProtKB-SubCell"/>
</dbReference>
<comment type="subcellular location">
    <subcellularLocation>
        <location evidence="1 8">Cytoplasm</location>
    </subcellularLocation>
</comment>
<comment type="catalytic activity">
    <reaction evidence="7 8">
        <text>cytidine(34) in tRNA(Ile2) + L-lysine + ATP = lysidine(34) in tRNA(Ile2) + AMP + diphosphate + H(+)</text>
        <dbReference type="Rhea" id="RHEA:43744"/>
        <dbReference type="Rhea" id="RHEA-COMP:10625"/>
        <dbReference type="Rhea" id="RHEA-COMP:10670"/>
        <dbReference type="ChEBI" id="CHEBI:15378"/>
        <dbReference type="ChEBI" id="CHEBI:30616"/>
        <dbReference type="ChEBI" id="CHEBI:32551"/>
        <dbReference type="ChEBI" id="CHEBI:33019"/>
        <dbReference type="ChEBI" id="CHEBI:82748"/>
        <dbReference type="ChEBI" id="CHEBI:83665"/>
        <dbReference type="ChEBI" id="CHEBI:456215"/>
        <dbReference type="EC" id="6.3.4.19"/>
    </reaction>
</comment>
<evidence type="ECO:0000256" key="8">
    <source>
        <dbReference type="HAMAP-Rule" id="MF_01161"/>
    </source>
</evidence>
<protein>
    <recommendedName>
        <fullName evidence="8">tRNA(Ile)-lysidine synthase</fullName>
        <ecNumber evidence="8">6.3.4.19</ecNumber>
    </recommendedName>
    <alternativeName>
        <fullName evidence="8">tRNA(Ile)-2-lysyl-cytidine synthase</fullName>
    </alternativeName>
    <alternativeName>
        <fullName evidence="8">tRNA(Ile)-lysidine synthetase</fullName>
    </alternativeName>
</protein>
<keyword evidence="2 8" id="KW-0963">Cytoplasm</keyword>